<dbReference type="Proteomes" id="UP001165378">
    <property type="component" value="Unassembled WGS sequence"/>
</dbReference>
<protein>
    <submittedName>
        <fullName evidence="1">Uncharacterized protein</fullName>
    </submittedName>
</protein>
<accession>A0AA41Q929</accession>
<dbReference type="RefSeq" id="WP_235058460.1">
    <property type="nucleotide sequence ID" value="NZ_JAKFHA010000056.1"/>
</dbReference>
<dbReference type="EMBL" id="JAKFHA010000056">
    <property type="protein sequence ID" value="MCF2533693.1"/>
    <property type="molecule type" value="Genomic_DNA"/>
</dbReference>
<organism evidence="1 2">
    <name type="scientific">Yinghuangia soli</name>
    <dbReference type="NCBI Taxonomy" id="2908204"/>
    <lineage>
        <taxon>Bacteria</taxon>
        <taxon>Bacillati</taxon>
        <taxon>Actinomycetota</taxon>
        <taxon>Actinomycetes</taxon>
        <taxon>Kitasatosporales</taxon>
        <taxon>Streptomycetaceae</taxon>
        <taxon>Yinghuangia</taxon>
    </lineage>
</organism>
<sequence length="57" mass="6395">MDAGEVLRAGRGWWRLADHAERERYVLLVGGGSVRVAAEALHWHTAPDGCRRRRTGL</sequence>
<dbReference type="AlphaFoldDB" id="A0AA41Q929"/>
<comment type="caution">
    <text evidence="1">The sequence shown here is derived from an EMBL/GenBank/DDBJ whole genome shotgun (WGS) entry which is preliminary data.</text>
</comment>
<keyword evidence="2" id="KW-1185">Reference proteome</keyword>
<evidence type="ECO:0000313" key="1">
    <source>
        <dbReference type="EMBL" id="MCF2533693.1"/>
    </source>
</evidence>
<gene>
    <name evidence="1" type="ORF">LZ495_41635</name>
</gene>
<proteinExistence type="predicted"/>
<evidence type="ECO:0000313" key="2">
    <source>
        <dbReference type="Proteomes" id="UP001165378"/>
    </source>
</evidence>
<reference evidence="1" key="1">
    <citation type="submission" date="2022-01" db="EMBL/GenBank/DDBJ databases">
        <title>Genome-Based Taxonomic Classification of the Phylum Actinobacteria.</title>
        <authorList>
            <person name="Gao Y."/>
        </authorList>
    </citation>
    <scope>NUCLEOTIDE SEQUENCE</scope>
    <source>
        <strain evidence="1">KLBMP 8922</strain>
    </source>
</reference>
<name>A0AA41Q929_9ACTN</name>